<name>A0A1M5FYA4_9ACTN</name>
<accession>A0A1M5FYA4</accession>
<evidence type="ECO:0000256" key="1">
    <source>
        <dbReference type="SAM" id="Phobius"/>
    </source>
</evidence>
<reference evidence="2 3" key="1">
    <citation type="submission" date="2016-11" db="EMBL/GenBank/DDBJ databases">
        <authorList>
            <person name="Jaros S."/>
            <person name="Januszkiewicz K."/>
            <person name="Wedrychowicz H."/>
        </authorList>
    </citation>
    <scope>NUCLEOTIDE SEQUENCE [LARGE SCALE GENOMIC DNA]</scope>
    <source>
        <strain evidence="2 3">DSM 45408</strain>
    </source>
</reference>
<dbReference type="Proteomes" id="UP000184471">
    <property type="component" value="Unassembled WGS sequence"/>
</dbReference>
<keyword evidence="3" id="KW-1185">Reference proteome</keyword>
<protein>
    <submittedName>
        <fullName evidence="2">Uncharacterized protein</fullName>
    </submittedName>
</protein>
<proteinExistence type="predicted"/>
<sequence length="308" mass="31221">MRDALRHAALAGVLGTGAALAGTPLVVGALFGGWPVLLPVLGVLVAAVSALAVVLDRAAGPRAEGSAGRGTAVGVLGTLAVVVLAAVAIAADLDAVLPVPLRYAAAGLPYAVVAALQWRGPVRVVTALAVAVAVAAVAVPAAVDGSRRHAEEQVRAEVGTTAHPWVTDVDGLRQGTPQATGSDLVWTPYRPADGALEPELWLSRGDGPAPGTGAPVADPCAAPEVLTPAGYQPVGSCTPAGQDRWLRTAGTWRELLTRDGATWVGVTTTSGAPRAQLDEALDRARPMTDDEYDAWLDEVLDGVLPPPG</sequence>
<dbReference type="AlphaFoldDB" id="A0A1M5FYA4"/>
<feature type="transmembrane region" description="Helical" evidence="1">
    <location>
        <begin position="31"/>
        <end position="55"/>
    </location>
</feature>
<dbReference type="EMBL" id="FQVX01000001">
    <property type="protein sequence ID" value="SHF96162.1"/>
    <property type="molecule type" value="Genomic_DNA"/>
</dbReference>
<evidence type="ECO:0000313" key="2">
    <source>
        <dbReference type="EMBL" id="SHF96162.1"/>
    </source>
</evidence>
<dbReference type="RefSeq" id="WP_073419307.1">
    <property type="nucleotide sequence ID" value="NZ_FQVX01000001.1"/>
</dbReference>
<keyword evidence="1" id="KW-0812">Transmembrane</keyword>
<feature type="transmembrane region" description="Helical" evidence="1">
    <location>
        <begin position="101"/>
        <end position="118"/>
    </location>
</feature>
<gene>
    <name evidence="2" type="ORF">SAMN05444351_1447</name>
</gene>
<keyword evidence="1" id="KW-0472">Membrane</keyword>
<organism evidence="2 3">
    <name type="scientific">Geodermatophilus nigrescens</name>
    <dbReference type="NCBI Taxonomy" id="1070870"/>
    <lineage>
        <taxon>Bacteria</taxon>
        <taxon>Bacillati</taxon>
        <taxon>Actinomycetota</taxon>
        <taxon>Actinomycetes</taxon>
        <taxon>Geodermatophilales</taxon>
        <taxon>Geodermatophilaceae</taxon>
        <taxon>Geodermatophilus</taxon>
    </lineage>
</organism>
<feature type="transmembrane region" description="Helical" evidence="1">
    <location>
        <begin position="125"/>
        <end position="143"/>
    </location>
</feature>
<dbReference type="OrthoDB" id="3471676at2"/>
<evidence type="ECO:0000313" key="3">
    <source>
        <dbReference type="Proteomes" id="UP000184471"/>
    </source>
</evidence>
<keyword evidence="1" id="KW-1133">Transmembrane helix</keyword>
<feature type="transmembrane region" description="Helical" evidence="1">
    <location>
        <begin position="67"/>
        <end position="89"/>
    </location>
</feature>